<evidence type="ECO:0000313" key="1">
    <source>
        <dbReference type="EMBL" id="KXN72349.1"/>
    </source>
</evidence>
<dbReference type="Proteomes" id="UP000070444">
    <property type="component" value="Unassembled WGS sequence"/>
</dbReference>
<name>A0A137PBF9_CONC2</name>
<dbReference type="AlphaFoldDB" id="A0A137PBF9"/>
<reference evidence="1 2" key="1">
    <citation type="journal article" date="2015" name="Genome Biol. Evol.">
        <title>Phylogenomic analyses indicate that early fungi evolved digesting cell walls of algal ancestors of land plants.</title>
        <authorList>
            <person name="Chang Y."/>
            <person name="Wang S."/>
            <person name="Sekimoto S."/>
            <person name="Aerts A.L."/>
            <person name="Choi C."/>
            <person name="Clum A."/>
            <person name="LaButti K.M."/>
            <person name="Lindquist E.A."/>
            <person name="Yee Ngan C."/>
            <person name="Ohm R.A."/>
            <person name="Salamov A.A."/>
            <person name="Grigoriev I.V."/>
            <person name="Spatafora J.W."/>
            <person name="Berbee M.L."/>
        </authorList>
    </citation>
    <scope>NUCLEOTIDE SEQUENCE [LARGE SCALE GENOMIC DNA]</scope>
    <source>
        <strain evidence="1 2">NRRL 28638</strain>
    </source>
</reference>
<evidence type="ECO:0000313" key="2">
    <source>
        <dbReference type="Proteomes" id="UP000070444"/>
    </source>
</evidence>
<sequence>MTNIPIPTILTLSYSITAIFCQSTNSTYSKICRGDLLCGFINQINSDNKTFEKNLLDCKQPTTLEWANCFSSVANLNSPQAEIFIKQANWTNVCKTNFTRGLTNCEKNCKSTNNTCSNTCVSRVNSDNHGCIALYARVSNDTLFKANKCAGFCPINKDNLRLAYNCIIDCESQIMKNMHIDVYLITSVADAYSQSSSLKDIKLGLKLLLILMIHLLLAL</sequence>
<accession>A0A137PBF9</accession>
<dbReference type="EMBL" id="KQ964455">
    <property type="protein sequence ID" value="KXN72349.1"/>
    <property type="molecule type" value="Genomic_DNA"/>
</dbReference>
<gene>
    <name evidence="1" type="ORF">CONCODRAFT_4889</name>
</gene>
<proteinExistence type="predicted"/>
<keyword evidence="2" id="KW-1185">Reference proteome</keyword>
<protein>
    <submittedName>
        <fullName evidence="1">Uncharacterized protein</fullName>
    </submittedName>
</protein>
<organism evidence="1 2">
    <name type="scientific">Conidiobolus coronatus (strain ATCC 28846 / CBS 209.66 / NRRL 28638)</name>
    <name type="common">Delacroixia coronata</name>
    <dbReference type="NCBI Taxonomy" id="796925"/>
    <lineage>
        <taxon>Eukaryota</taxon>
        <taxon>Fungi</taxon>
        <taxon>Fungi incertae sedis</taxon>
        <taxon>Zoopagomycota</taxon>
        <taxon>Entomophthoromycotina</taxon>
        <taxon>Entomophthoromycetes</taxon>
        <taxon>Entomophthorales</taxon>
        <taxon>Ancylistaceae</taxon>
        <taxon>Conidiobolus</taxon>
    </lineage>
</organism>